<evidence type="ECO:0000256" key="1">
    <source>
        <dbReference type="SAM" id="Phobius"/>
    </source>
</evidence>
<gene>
    <name evidence="2" type="ORF">SAMN05444414_1029</name>
</gene>
<dbReference type="AlphaFoldDB" id="A0A1M6VYW4"/>
<name>A0A1M6VYW4_9RHOB</name>
<feature type="transmembrane region" description="Helical" evidence="1">
    <location>
        <begin position="297"/>
        <end position="316"/>
    </location>
</feature>
<accession>A0A1M6VYW4</accession>
<feature type="transmembrane region" description="Helical" evidence="1">
    <location>
        <begin position="86"/>
        <end position="109"/>
    </location>
</feature>
<dbReference type="RefSeq" id="WP_073194682.1">
    <property type="nucleotide sequence ID" value="NZ_FRBN01000002.1"/>
</dbReference>
<evidence type="ECO:0000313" key="3">
    <source>
        <dbReference type="Proteomes" id="UP000184191"/>
    </source>
</evidence>
<dbReference type="EMBL" id="FRBN01000002">
    <property type="protein sequence ID" value="SHK86623.1"/>
    <property type="molecule type" value="Genomic_DNA"/>
</dbReference>
<evidence type="ECO:0008006" key="4">
    <source>
        <dbReference type="Google" id="ProtNLM"/>
    </source>
</evidence>
<reference evidence="3" key="1">
    <citation type="submission" date="2016-11" db="EMBL/GenBank/DDBJ databases">
        <authorList>
            <person name="Varghese N."/>
            <person name="Submissions S."/>
        </authorList>
    </citation>
    <scope>NUCLEOTIDE SEQUENCE [LARGE SCALE GENOMIC DNA]</scope>
    <source>
        <strain evidence="3">DSM 29327</strain>
    </source>
</reference>
<dbReference type="OrthoDB" id="7664031at2"/>
<organism evidence="2 3">
    <name type="scientific">Roseovarius marisflavi</name>
    <dbReference type="NCBI Taxonomy" id="1054996"/>
    <lineage>
        <taxon>Bacteria</taxon>
        <taxon>Pseudomonadati</taxon>
        <taxon>Pseudomonadota</taxon>
        <taxon>Alphaproteobacteria</taxon>
        <taxon>Rhodobacterales</taxon>
        <taxon>Roseobacteraceae</taxon>
        <taxon>Roseovarius</taxon>
    </lineage>
</organism>
<dbReference type="STRING" id="1054996.SAMN05444414_1029"/>
<keyword evidence="1" id="KW-0472">Membrane</keyword>
<feature type="transmembrane region" description="Helical" evidence="1">
    <location>
        <begin position="121"/>
        <end position="154"/>
    </location>
</feature>
<protein>
    <recommendedName>
        <fullName evidence="4">Glucosyl transferase GtrII</fullName>
    </recommendedName>
</protein>
<keyword evidence="1" id="KW-1133">Transmembrane helix</keyword>
<keyword evidence="1" id="KW-0812">Transmembrane</keyword>
<dbReference type="Proteomes" id="UP000184191">
    <property type="component" value="Unassembled WGS sequence"/>
</dbReference>
<feature type="transmembrane region" description="Helical" evidence="1">
    <location>
        <begin position="201"/>
        <end position="222"/>
    </location>
</feature>
<feature type="transmembrane region" description="Helical" evidence="1">
    <location>
        <begin position="322"/>
        <end position="343"/>
    </location>
</feature>
<feature type="transmembrane region" description="Helical" evidence="1">
    <location>
        <begin position="21"/>
        <end position="43"/>
    </location>
</feature>
<feature type="transmembrane region" description="Helical" evidence="1">
    <location>
        <begin position="273"/>
        <end position="290"/>
    </location>
</feature>
<sequence length="475" mass="52525">MTAAAIQSTATANPMPQSAALPLLPITIVALLGVLVISLPNLLDPMIRHDDYPAFFAEPEWFWNKTLHEGRWLNYLWHLREIVTPAWFNFAVYQILWAVVAAALAVAAMGQNANRWFSGVLALFILVSIPATMISLWFNTLIPGLAIVALYAVLSLRMPRAAHRALLPPFVIASFMAYTTYPIILLAVCLFRTENRSLRDLIGLLVLFVVSFVTAILITYAINWQVHGIFGIPLADWRDATPATGLGDMARNLPQVVDTFETLIQTLSWNTTTIVYFHLATLTGATLVLIRLAPKEALYLHAGLWLGIAILASQSLKLGVQVPVRSFTFVWVFYAVIVVRAAVLLGDTPGLPARLARGLTVLIVLWYILKTVIETTVYRDWQAETRAMATAVQQAEGPVLVYGDVTALSSVVAADIHSELALSFRIRQLSGRSIVLCHTDAETCDEIEATADRPTPLRVRIEEVDGKTRLTYPTR</sequence>
<feature type="transmembrane region" description="Helical" evidence="1">
    <location>
        <begin position="355"/>
        <end position="373"/>
    </location>
</feature>
<proteinExistence type="predicted"/>
<feature type="transmembrane region" description="Helical" evidence="1">
    <location>
        <begin position="166"/>
        <end position="189"/>
    </location>
</feature>
<evidence type="ECO:0000313" key="2">
    <source>
        <dbReference type="EMBL" id="SHK86623.1"/>
    </source>
</evidence>
<keyword evidence="3" id="KW-1185">Reference proteome</keyword>